<name>A0ABU1UJ35_9ACTN</name>
<evidence type="ECO:0000313" key="4">
    <source>
        <dbReference type="EMBL" id="MDR7085168.1"/>
    </source>
</evidence>
<keyword evidence="5" id="KW-1185">Reference proteome</keyword>
<keyword evidence="2" id="KW-0732">Signal</keyword>
<reference evidence="4 5" key="1">
    <citation type="submission" date="2023-07" db="EMBL/GenBank/DDBJ databases">
        <title>Sorghum-associated microbial communities from plants grown in Nebraska, USA.</title>
        <authorList>
            <person name="Schachtman D."/>
        </authorList>
    </citation>
    <scope>NUCLEOTIDE SEQUENCE [LARGE SCALE GENOMIC DNA]</scope>
    <source>
        <strain evidence="4 5">BE248</strain>
    </source>
</reference>
<feature type="signal peptide" evidence="2">
    <location>
        <begin position="1"/>
        <end position="23"/>
    </location>
</feature>
<dbReference type="InterPro" id="IPR007329">
    <property type="entry name" value="FMN-bd"/>
</dbReference>
<feature type="chain" id="PRO_5046039236" evidence="2">
    <location>
        <begin position="24"/>
        <end position="151"/>
    </location>
</feature>
<protein>
    <submittedName>
        <fullName evidence="4">Uncharacterized protein with FMN-binding domain</fullName>
    </submittedName>
</protein>
<evidence type="ECO:0000256" key="1">
    <source>
        <dbReference type="SAM" id="MobiDB-lite"/>
    </source>
</evidence>
<proteinExistence type="predicted"/>
<dbReference type="PROSITE" id="PS51257">
    <property type="entry name" value="PROKAR_LIPOPROTEIN"/>
    <property type="match status" value="1"/>
</dbReference>
<comment type="caution">
    <text evidence="4">The sequence shown here is derived from an EMBL/GenBank/DDBJ whole genome shotgun (WGS) entry which is preliminary data.</text>
</comment>
<feature type="compositionally biased region" description="Low complexity" evidence="1">
    <location>
        <begin position="29"/>
        <end position="52"/>
    </location>
</feature>
<dbReference type="RefSeq" id="WP_309964969.1">
    <property type="nucleotide sequence ID" value="NZ_JAVDWH010000001.1"/>
</dbReference>
<feature type="region of interest" description="Disordered" evidence="1">
    <location>
        <begin position="29"/>
        <end position="54"/>
    </location>
</feature>
<dbReference type="Gene3D" id="3.90.1010.20">
    <property type="match status" value="1"/>
</dbReference>
<dbReference type="Proteomes" id="UP001257739">
    <property type="component" value="Unassembled WGS sequence"/>
</dbReference>
<evidence type="ECO:0000313" key="5">
    <source>
        <dbReference type="Proteomes" id="UP001257739"/>
    </source>
</evidence>
<accession>A0ABU1UJ35</accession>
<evidence type="ECO:0000259" key="3">
    <source>
        <dbReference type="Pfam" id="PF04205"/>
    </source>
</evidence>
<feature type="domain" description="FMN-binding" evidence="3">
    <location>
        <begin position="73"/>
        <end position="144"/>
    </location>
</feature>
<sequence length="151" mass="15124">MKLPTHKKFLSATAAASVLLLTAACGGGSDPADTSPTTSATSSTATDSTSSTGTYKDGVYEAEAEYSNPAGVSKVKVEVTLADGVISVVKVTPEATNGTSKGFQQKFASGIAPAAVGKSIDELDISKVSGSSLTSQGFNQAIEQIKADATA</sequence>
<organism evidence="4 5">
    <name type="scientific">Aeromicrobium panaciterrae</name>
    <dbReference type="NCBI Taxonomy" id="363861"/>
    <lineage>
        <taxon>Bacteria</taxon>
        <taxon>Bacillati</taxon>
        <taxon>Actinomycetota</taxon>
        <taxon>Actinomycetes</taxon>
        <taxon>Propionibacteriales</taxon>
        <taxon>Nocardioidaceae</taxon>
        <taxon>Aeromicrobium</taxon>
    </lineage>
</organism>
<evidence type="ECO:0000256" key="2">
    <source>
        <dbReference type="SAM" id="SignalP"/>
    </source>
</evidence>
<dbReference type="EMBL" id="JAVDWH010000001">
    <property type="protein sequence ID" value="MDR7085168.1"/>
    <property type="molecule type" value="Genomic_DNA"/>
</dbReference>
<dbReference type="Pfam" id="PF04205">
    <property type="entry name" value="FMN_bind"/>
    <property type="match status" value="1"/>
</dbReference>
<gene>
    <name evidence="4" type="ORF">J2X11_000007</name>
</gene>